<comment type="caution">
    <text evidence="1">The sequence shown here is derived from an EMBL/GenBank/DDBJ whole genome shotgun (WGS) entry which is preliminary data.</text>
</comment>
<evidence type="ECO:0008006" key="2">
    <source>
        <dbReference type="Google" id="ProtNLM"/>
    </source>
</evidence>
<dbReference type="AlphaFoldDB" id="A0A5J4QUJ6"/>
<evidence type="ECO:0000313" key="1">
    <source>
        <dbReference type="EMBL" id="KAA6325242.1"/>
    </source>
</evidence>
<organism evidence="1">
    <name type="scientific">termite gut metagenome</name>
    <dbReference type="NCBI Taxonomy" id="433724"/>
    <lineage>
        <taxon>unclassified sequences</taxon>
        <taxon>metagenomes</taxon>
        <taxon>organismal metagenomes</taxon>
    </lineage>
</organism>
<dbReference type="InterPro" id="IPR017034">
    <property type="entry name" value="Abi_system_AbiD/AbiF"/>
</dbReference>
<dbReference type="PIRSF" id="PIRSF034934">
    <property type="entry name" value="AbiF_AbiD"/>
    <property type="match status" value="1"/>
</dbReference>
<reference evidence="1" key="1">
    <citation type="submission" date="2019-03" db="EMBL/GenBank/DDBJ databases">
        <title>Single cell metagenomics reveals metabolic interactions within the superorganism composed of flagellate Streblomastix strix and complex community of Bacteroidetes bacteria on its surface.</title>
        <authorList>
            <person name="Treitli S.C."/>
            <person name="Kolisko M."/>
            <person name="Husnik F."/>
            <person name="Keeling P."/>
            <person name="Hampl V."/>
        </authorList>
    </citation>
    <scope>NUCLEOTIDE SEQUENCE</scope>
    <source>
        <strain evidence="1">STM</strain>
    </source>
</reference>
<name>A0A5J4QUJ6_9ZZZZ</name>
<gene>
    <name evidence="1" type="ORF">EZS27_025521</name>
</gene>
<dbReference type="Pfam" id="PF07751">
    <property type="entry name" value="Abi_2"/>
    <property type="match status" value="1"/>
</dbReference>
<dbReference type="EMBL" id="SNRY01002403">
    <property type="protein sequence ID" value="KAA6325242.1"/>
    <property type="molecule type" value="Genomic_DNA"/>
</dbReference>
<accession>A0A5J4QUJ6</accession>
<dbReference type="InterPro" id="IPR011664">
    <property type="entry name" value="Abi_system_AbiD/AbiF-like"/>
</dbReference>
<sequence length="309" mass="36846">MIEYNKPPLLIEGQIEKLTHRGLLIDDIEKARHYLSNISYYRLRAYTFPFQDNINESEYHRFLGDDIHFSDIIDLYYFDSKLRAFVFNAIEKIEVAVRTKITYEYILETKDSHWFLNANLYFNSDKYGEIKEQIQSEIDRSNEEFIKHYREKYDIPVFPPAWMTLEILSFGKLIRLFACLKRRSHPKEEITKAFGLPESFLLENWMHAISILRNCCAHHSRIWNRRFTVGIKLPYNISSPFIDRRTIKTIDNTKLFAFLSCMKYMLDTINPNNDFKKNLVDIINGGGNLLQLKDMGFPTHWESLDIWKN</sequence>
<protein>
    <recommendedName>
        <fullName evidence="2">Abi family protein</fullName>
    </recommendedName>
</protein>
<proteinExistence type="predicted"/>